<dbReference type="InterPro" id="IPR010998">
    <property type="entry name" value="Integrase_recombinase_N"/>
</dbReference>
<dbReference type="Gene3D" id="1.10.443.10">
    <property type="entry name" value="Intergrase catalytic core"/>
    <property type="match status" value="1"/>
</dbReference>
<feature type="domain" description="Core-binding (CB)" evidence="5">
    <location>
        <begin position="70"/>
        <end position="148"/>
    </location>
</feature>
<accession>A0A9J6QWE3</accession>
<dbReference type="SUPFAM" id="SSF56349">
    <property type="entry name" value="DNA breaking-rejoining enzymes"/>
    <property type="match status" value="1"/>
</dbReference>
<dbReference type="GO" id="GO:0006310">
    <property type="term" value="P:DNA recombination"/>
    <property type="evidence" value="ECO:0007669"/>
    <property type="project" value="UniProtKB-KW"/>
</dbReference>
<sequence>MAKKTNCTINGKEYYRIYRKVGMKVNKMGIWVDDRKAFYGSCKREAEEAYQEYMNRKKSGQTATETCLGQVMDQWVQEVFKSSSLAKSTKAKYITDFEKHLKPSKLAGLPLAEISALDIQQFYNDSTASETSIRSVHNLLRRFFKYAELQSICPNITHSVAPPRKSKAGPAINNLTVDVWEDNDLQKLISEMDDHRLRLMVIMAVNTGCRIAELLALTYDDIKGGILYVSKQLLEVRDTDTKGGQAKWIQELEDTKSFTSNRAVPLSAAVMDEIERHRAWQRTEMIQNGYRTEYLFTTENGTWYYKRNVTRALKRLYKRIGVPYHKFHSFRHTFGTNLSRTGVPIEETAKLMGHSDISITAKYYINVNAERKRTAVEKITMFSLK</sequence>
<name>A0A9J6QWE3_9FIRM</name>
<dbReference type="CDD" id="cd01189">
    <property type="entry name" value="INT_ICEBs1_C_like"/>
    <property type="match status" value="1"/>
</dbReference>
<evidence type="ECO:0000259" key="4">
    <source>
        <dbReference type="PROSITE" id="PS51898"/>
    </source>
</evidence>
<evidence type="ECO:0000256" key="3">
    <source>
        <dbReference type="PROSITE-ProRule" id="PRU01248"/>
    </source>
</evidence>
<dbReference type="EMBL" id="JAOSHN010000006">
    <property type="protein sequence ID" value="MCU7379550.1"/>
    <property type="molecule type" value="Genomic_DNA"/>
</dbReference>
<keyword evidence="2" id="KW-0233">DNA recombination</keyword>
<keyword evidence="1 3" id="KW-0238">DNA-binding</keyword>
<dbReference type="Proteomes" id="UP001065549">
    <property type="component" value="Unassembled WGS sequence"/>
</dbReference>
<dbReference type="PROSITE" id="PS51898">
    <property type="entry name" value="TYR_RECOMBINASE"/>
    <property type="match status" value="1"/>
</dbReference>
<organism evidence="6 7">
    <name type="scientific">Hominibacterium faecale</name>
    <dbReference type="NCBI Taxonomy" id="2839743"/>
    <lineage>
        <taxon>Bacteria</taxon>
        <taxon>Bacillati</taxon>
        <taxon>Bacillota</taxon>
        <taxon>Clostridia</taxon>
        <taxon>Peptostreptococcales</taxon>
        <taxon>Anaerovoracaceae</taxon>
        <taxon>Hominibacterium</taxon>
    </lineage>
</organism>
<feature type="domain" description="Tyr recombinase" evidence="4">
    <location>
        <begin position="170"/>
        <end position="377"/>
    </location>
</feature>
<dbReference type="GO" id="GO:0003677">
    <property type="term" value="F:DNA binding"/>
    <property type="evidence" value="ECO:0007669"/>
    <property type="project" value="UniProtKB-UniRule"/>
</dbReference>
<keyword evidence="7" id="KW-1185">Reference proteome</keyword>
<protein>
    <submittedName>
        <fullName evidence="6">Site-specific integrase</fullName>
    </submittedName>
</protein>
<dbReference type="InterPro" id="IPR044068">
    <property type="entry name" value="CB"/>
</dbReference>
<dbReference type="Pfam" id="PF00589">
    <property type="entry name" value="Phage_integrase"/>
    <property type="match status" value="1"/>
</dbReference>
<evidence type="ECO:0000313" key="6">
    <source>
        <dbReference type="EMBL" id="MCU7379550.1"/>
    </source>
</evidence>
<dbReference type="AlphaFoldDB" id="A0A9J6QWE3"/>
<dbReference type="RefSeq" id="WP_269478600.1">
    <property type="nucleotide sequence ID" value="NZ_JAOSHN010000006.1"/>
</dbReference>
<dbReference type="InterPro" id="IPR013762">
    <property type="entry name" value="Integrase-like_cat_sf"/>
</dbReference>
<proteinExistence type="predicted"/>
<dbReference type="GO" id="GO:0015074">
    <property type="term" value="P:DNA integration"/>
    <property type="evidence" value="ECO:0007669"/>
    <property type="project" value="InterPro"/>
</dbReference>
<dbReference type="Gene3D" id="1.10.150.130">
    <property type="match status" value="1"/>
</dbReference>
<evidence type="ECO:0000256" key="2">
    <source>
        <dbReference type="ARBA" id="ARBA00023172"/>
    </source>
</evidence>
<dbReference type="InterPro" id="IPR011010">
    <property type="entry name" value="DNA_brk_join_enz"/>
</dbReference>
<dbReference type="InterPro" id="IPR002104">
    <property type="entry name" value="Integrase_catalytic"/>
</dbReference>
<dbReference type="PROSITE" id="PS51900">
    <property type="entry name" value="CB"/>
    <property type="match status" value="1"/>
</dbReference>
<evidence type="ECO:0000313" key="7">
    <source>
        <dbReference type="Proteomes" id="UP001065549"/>
    </source>
</evidence>
<dbReference type="InterPro" id="IPR050090">
    <property type="entry name" value="Tyrosine_recombinase_XerCD"/>
</dbReference>
<dbReference type="PANTHER" id="PTHR30349">
    <property type="entry name" value="PHAGE INTEGRASE-RELATED"/>
    <property type="match status" value="1"/>
</dbReference>
<evidence type="ECO:0000256" key="1">
    <source>
        <dbReference type="ARBA" id="ARBA00023125"/>
    </source>
</evidence>
<comment type="caution">
    <text evidence="6">The sequence shown here is derived from an EMBL/GenBank/DDBJ whole genome shotgun (WGS) entry which is preliminary data.</text>
</comment>
<gene>
    <name evidence="6" type="ORF">OBO34_14480</name>
</gene>
<reference evidence="6" key="1">
    <citation type="submission" date="2022-09" db="EMBL/GenBank/DDBJ databases">
        <title>Culturomic study of gut microbiota in children with autism spectrum disorder.</title>
        <authorList>
            <person name="Efimov B.A."/>
            <person name="Chaplin A.V."/>
            <person name="Sokolova S.R."/>
            <person name="Pikina A.P."/>
            <person name="Korzhanova M."/>
            <person name="Belova V."/>
            <person name="Korostin D."/>
        </authorList>
    </citation>
    <scope>NUCLEOTIDE SEQUENCE</scope>
    <source>
        <strain evidence="6">ASD5510</strain>
    </source>
</reference>
<evidence type="ECO:0000259" key="5">
    <source>
        <dbReference type="PROSITE" id="PS51900"/>
    </source>
</evidence>